<comment type="caution">
    <text evidence="2">The sequence shown here is derived from an EMBL/GenBank/DDBJ whole genome shotgun (WGS) entry which is preliminary data.</text>
</comment>
<proteinExistence type="predicted"/>
<feature type="compositionally biased region" description="Basic and acidic residues" evidence="1">
    <location>
        <begin position="43"/>
        <end position="56"/>
    </location>
</feature>
<dbReference type="Proteomes" id="UP001212152">
    <property type="component" value="Unassembled WGS sequence"/>
</dbReference>
<evidence type="ECO:0000256" key="1">
    <source>
        <dbReference type="SAM" id="MobiDB-lite"/>
    </source>
</evidence>
<feature type="compositionally biased region" description="Basic and acidic residues" evidence="1">
    <location>
        <begin position="86"/>
        <end position="109"/>
    </location>
</feature>
<feature type="region of interest" description="Disordered" evidence="1">
    <location>
        <begin position="37"/>
        <end position="109"/>
    </location>
</feature>
<evidence type="ECO:0000313" key="3">
    <source>
        <dbReference type="Proteomes" id="UP001212152"/>
    </source>
</evidence>
<keyword evidence="3" id="KW-1185">Reference proteome</keyword>
<evidence type="ECO:0000313" key="2">
    <source>
        <dbReference type="EMBL" id="KAJ3185562.1"/>
    </source>
</evidence>
<accession>A0AAD5XU57</accession>
<name>A0AAD5XU57_9FUNG</name>
<dbReference type="EMBL" id="JADGJQ010000001">
    <property type="protein sequence ID" value="KAJ3185562.1"/>
    <property type="molecule type" value="Genomic_DNA"/>
</dbReference>
<organism evidence="2 3">
    <name type="scientific">Geranomyces variabilis</name>
    <dbReference type="NCBI Taxonomy" id="109894"/>
    <lineage>
        <taxon>Eukaryota</taxon>
        <taxon>Fungi</taxon>
        <taxon>Fungi incertae sedis</taxon>
        <taxon>Chytridiomycota</taxon>
        <taxon>Chytridiomycota incertae sedis</taxon>
        <taxon>Chytridiomycetes</taxon>
        <taxon>Spizellomycetales</taxon>
        <taxon>Powellomycetaceae</taxon>
        <taxon>Geranomyces</taxon>
    </lineage>
</organism>
<feature type="compositionally biased region" description="Polar residues" evidence="1">
    <location>
        <begin position="133"/>
        <end position="142"/>
    </location>
</feature>
<sequence length="142" mass="15640">MAAPQDFLCKRSPFNLQADFIALDPIAVESSIVYEPISSSSDSDDHNGDRGSERGPSHYHSGNSRVDARDERGPSHYHNTGTRAFDGWDSRDERGMRHRNTDNISFDARDARGTSCCGAVATLSPHFPHSRQPPLSNSQSLP</sequence>
<feature type="region of interest" description="Disordered" evidence="1">
    <location>
        <begin position="121"/>
        <end position="142"/>
    </location>
</feature>
<dbReference type="AlphaFoldDB" id="A0AAD5XU57"/>
<gene>
    <name evidence="2" type="ORF">HDU87_000185</name>
</gene>
<protein>
    <submittedName>
        <fullName evidence="2">Uncharacterized protein</fullName>
    </submittedName>
</protein>
<reference evidence="2" key="1">
    <citation type="submission" date="2020-05" db="EMBL/GenBank/DDBJ databases">
        <title>Phylogenomic resolution of chytrid fungi.</title>
        <authorList>
            <person name="Stajich J.E."/>
            <person name="Amses K."/>
            <person name="Simmons R."/>
            <person name="Seto K."/>
            <person name="Myers J."/>
            <person name="Bonds A."/>
            <person name="Quandt C.A."/>
            <person name="Barry K."/>
            <person name="Liu P."/>
            <person name="Grigoriev I."/>
            <person name="Longcore J.E."/>
            <person name="James T.Y."/>
        </authorList>
    </citation>
    <scope>NUCLEOTIDE SEQUENCE</scope>
    <source>
        <strain evidence="2">JEL0379</strain>
    </source>
</reference>